<dbReference type="InterPro" id="IPR005746">
    <property type="entry name" value="Thioredoxin"/>
</dbReference>
<dbReference type="NCBIfam" id="TIGR01068">
    <property type="entry name" value="thioredoxin"/>
    <property type="match status" value="1"/>
</dbReference>
<feature type="domain" description="Thioredoxin" evidence="10">
    <location>
        <begin position="1"/>
        <end position="106"/>
    </location>
</feature>
<evidence type="ECO:0000256" key="8">
    <source>
        <dbReference type="PIRSR" id="PIRSR000077-1"/>
    </source>
</evidence>
<dbReference type="EMBL" id="CP002606">
    <property type="protein sequence ID" value="AEA34002.1"/>
    <property type="molecule type" value="Genomic_DNA"/>
</dbReference>
<evidence type="ECO:0000256" key="3">
    <source>
        <dbReference type="ARBA" id="ARBA00022982"/>
    </source>
</evidence>
<dbReference type="PANTHER" id="PTHR45663:SF11">
    <property type="entry name" value="GEO12009P1"/>
    <property type="match status" value="1"/>
</dbReference>
<keyword evidence="12" id="KW-1185">Reference proteome</keyword>
<evidence type="ECO:0000256" key="6">
    <source>
        <dbReference type="NCBIfam" id="TIGR01068"/>
    </source>
</evidence>
<evidence type="ECO:0000256" key="2">
    <source>
        <dbReference type="ARBA" id="ARBA00022448"/>
    </source>
</evidence>
<dbReference type="RefSeq" id="WP_013682041.1">
    <property type="nucleotide sequence ID" value="NC_015318.1"/>
</dbReference>
<dbReference type="OrthoDB" id="9790390at2"/>
<evidence type="ECO:0000313" key="12">
    <source>
        <dbReference type="Proteomes" id="UP000008139"/>
    </source>
</evidence>
<evidence type="ECO:0000256" key="5">
    <source>
        <dbReference type="ARBA" id="ARBA00023284"/>
    </source>
</evidence>
<dbReference type="KEGG" id="hmr:Hipma_1036"/>
<evidence type="ECO:0000256" key="4">
    <source>
        <dbReference type="ARBA" id="ARBA00023157"/>
    </source>
</evidence>
<dbReference type="eggNOG" id="COG3118">
    <property type="taxonomic scope" value="Bacteria"/>
</dbReference>
<keyword evidence="4 9" id="KW-1015">Disulfide bond</keyword>
<dbReference type="CDD" id="cd02947">
    <property type="entry name" value="TRX_family"/>
    <property type="match status" value="1"/>
</dbReference>
<dbReference type="GO" id="GO:0015035">
    <property type="term" value="F:protein-disulfide reductase activity"/>
    <property type="evidence" value="ECO:0007669"/>
    <property type="project" value="UniProtKB-UniRule"/>
</dbReference>
<dbReference type="PROSITE" id="PS51352">
    <property type="entry name" value="THIOREDOXIN_2"/>
    <property type="match status" value="1"/>
</dbReference>
<dbReference type="SUPFAM" id="SSF52833">
    <property type="entry name" value="Thioredoxin-like"/>
    <property type="match status" value="1"/>
</dbReference>
<dbReference type="PIRSF" id="PIRSF000077">
    <property type="entry name" value="Thioredoxin"/>
    <property type="match status" value="1"/>
</dbReference>
<dbReference type="AlphaFoldDB" id="F2LW68"/>
<sequence length="106" mass="11761">MAEIQLTQANWEDEVLGSDIPVLVDFWAPWCGPCRMVAPVVAEIADEYAGKLKVGKLNTDEEPEIAVRYGIMSIPTLMIFKNGEVADQIIGAVPKEYIVEKLQQVL</sequence>
<organism evidence="11 12">
    <name type="scientific">Hippea maritima (strain ATCC 700847 / DSM 10411 / MH2)</name>
    <dbReference type="NCBI Taxonomy" id="760142"/>
    <lineage>
        <taxon>Bacteria</taxon>
        <taxon>Pseudomonadati</taxon>
        <taxon>Campylobacterota</taxon>
        <taxon>Desulfurellia</taxon>
        <taxon>Desulfurellales</taxon>
        <taxon>Hippeaceae</taxon>
        <taxon>Hippea</taxon>
    </lineage>
</organism>
<dbReference type="GO" id="GO:0005829">
    <property type="term" value="C:cytosol"/>
    <property type="evidence" value="ECO:0007669"/>
    <property type="project" value="TreeGrafter"/>
</dbReference>
<dbReference type="FunCoup" id="F2LW68">
    <property type="interactions" value="409"/>
</dbReference>
<dbReference type="InterPro" id="IPR013766">
    <property type="entry name" value="Thioredoxin_domain"/>
</dbReference>
<evidence type="ECO:0000313" key="11">
    <source>
        <dbReference type="EMBL" id="AEA34002.1"/>
    </source>
</evidence>
<dbReference type="PRINTS" id="PR00421">
    <property type="entry name" value="THIOREDOXIN"/>
</dbReference>
<keyword evidence="3" id="KW-0249">Electron transport</keyword>
<comment type="similarity">
    <text evidence="1 7">Belongs to the thioredoxin family.</text>
</comment>
<keyword evidence="5 9" id="KW-0676">Redox-active center</keyword>
<dbReference type="GO" id="GO:0045454">
    <property type="term" value="P:cell redox homeostasis"/>
    <property type="evidence" value="ECO:0007669"/>
    <property type="project" value="TreeGrafter"/>
</dbReference>
<feature type="disulfide bond" description="Redox-active" evidence="9">
    <location>
        <begin position="31"/>
        <end position="34"/>
    </location>
</feature>
<keyword evidence="2" id="KW-0813">Transport</keyword>
<dbReference type="PANTHER" id="PTHR45663">
    <property type="entry name" value="GEO12009P1"/>
    <property type="match status" value="1"/>
</dbReference>
<feature type="site" description="Contributes to redox potential value" evidence="8">
    <location>
        <position position="33"/>
    </location>
</feature>
<evidence type="ECO:0000256" key="1">
    <source>
        <dbReference type="ARBA" id="ARBA00008987"/>
    </source>
</evidence>
<evidence type="ECO:0000259" key="10">
    <source>
        <dbReference type="PROSITE" id="PS51352"/>
    </source>
</evidence>
<dbReference type="InterPro" id="IPR017937">
    <property type="entry name" value="Thioredoxin_CS"/>
</dbReference>
<name>F2LW68_HIPMA</name>
<feature type="site" description="Contributes to redox potential value" evidence="8">
    <location>
        <position position="32"/>
    </location>
</feature>
<dbReference type="HOGENOM" id="CLU_090389_10_2_7"/>
<evidence type="ECO:0000256" key="7">
    <source>
        <dbReference type="PIRNR" id="PIRNR000077"/>
    </source>
</evidence>
<feature type="active site" description="Nucleophile" evidence="8">
    <location>
        <position position="31"/>
    </location>
</feature>
<protein>
    <recommendedName>
        <fullName evidence="6 7">Thioredoxin</fullName>
    </recommendedName>
</protein>
<accession>F2LW68</accession>
<dbReference type="STRING" id="760142.Hipma_1036"/>
<dbReference type="PROSITE" id="PS00194">
    <property type="entry name" value="THIOREDOXIN_1"/>
    <property type="match status" value="1"/>
</dbReference>
<dbReference type="InterPro" id="IPR036249">
    <property type="entry name" value="Thioredoxin-like_sf"/>
</dbReference>
<evidence type="ECO:0000256" key="9">
    <source>
        <dbReference type="PIRSR" id="PIRSR000077-4"/>
    </source>
</evidence>
<feature type="active site" description="Nucleophile" evidence="8">
    <location>
        <position position="34"/>
    </location>
</feature>
<gene>
    <name evidence="11" type="ordered locus">Hipma_1036</name>
</gene>
<feature type="site" description="Deprotonates C-terminal active site Cys" evidence="8">
    <location>
        <position position="25"/>
    </location>
</feature>
<dbReference type="FunFam" id="3.40.30.10:FF:000001">
    <property type="entry name" value="Thioredoxin"/>
    <property type="match status" value="1"/>
</dbReference>
<dbReference type="Pfam" id="PF00085">
    <property type="entry name" value="Thioredoxin"/>
    <property type="match status" value="1"/>
</dbReference>
<dbReference type="Gene3D" id="3.40.30.10">
    <property type="entry name" value="Glutaredoxin"/>
    <property type="match status" value="1"/>
</dbReference>
<reference evidence="11 12" key="1">
    <citation type="journal article" date="2011" name="Stand. Genomic Sci.">
        <title>Complete genome sequence of the thermophilic sulfur-reducer Hippea maritima type strain (MH(2)).</title>
        <authorList>
            <person name="Huntemann M."/>
            <person name="Lu M."/>
            <person name="Nolan M."/>
            <person name="Lapidus A."/>
            <person name="Lucas S."/>
            <person name="Hammon N."/>
            <person name="Deshpande S."/>
            <person name="Cheng J.F."/>
            <person name="Tapia R."/>
            <person name="Han C."/>
            <person name="Goodwin L."/>
            <person name="Pitluck S."/>
            <person name="Liolios K."/>
            <person name="Pagani I."/>
            <person name="Ivanova N."/>
            <person name="Ovchinikova G."/>
            <person name="Pati A."/>
            <person name="Chen A."/>
            <person name="Palaniappan K."/>
            <person name="Land M."/>
            <person name="Hauser L."/>
            <person name="Jeffries C.D."/>
            <person name="Detter J.C."/>
            <person name="Brambilla E.M."/>
            <person name="Rohde M."/>
            <person name="Spring S."/>
            <person name="Goker M."/>
            <person name="Woyke T."/>
            <person name="Bristow J."/>
            <person name="Eisen J.A."/>
            <person name="Markowitz V."/>
            <person name="Hugenholtz P."/>
            <person name="Kyrpides N.C."/>
            <person name="Klenk H.P."/>
            <person name="Mavromatis K."/>
        </authorList>
    </citation>
    <scope>NUCLEOTIDE SEQUENCE [LARGE SCALE GENOMIC DNA]</scope>
    <source>
        <strain evidence="12">ATCC 700847 / DSM 10411 / MH2</strain>
    </source>
</reference>
<dbReference type="InParanoid" id="F2LW68"/>
<reference evidence="12" key="2">
    <citation type="submission" date="2011-03" db="EMBL/GenBank/DDBJ databases">
        <title>The complete genome of Hippea maritima DSM 10411.</title>
        <authorList>
            <consortium name="US DOE Joint Genome Institute (JGI-PGF)"/>
            <person name="Lucas S."/>
            <person name="Copeland A."/>
            <person name="Lapidus A."/>
            <person name="Bruce D."/>
            <person name="Goodwin L."/>
            <person name="Pitluck S."/>
            <person name="Peters L."/>
            <person name="Kyrpides N."/>
            <person name="Mavromatis K."/>
            <person name="Pagani I."/>
            <person name="Ivanova N."/>
            <person name="Mikhailova N."/>
            <person name="Lu M."/>
            <person name="Detter J.C."/>
            <person name="Tapia R."/>
            <person name="Han C."/>
            <person name="Land M."/>
            <person name="Hauser L."/>
            <person name="Markowitz V."/>
            <person name="Cheng J.-F."/>
            <person name="Hugenholtz P."/>
            <person name="Woyke T."/>
            <person name="Wu D."/>
            <person name="Spring S."/>
            <person name="Schroeder M."/>
            <person name="Brambilla E."/>
            <person name="Klenk H.-P."/>
            <person name="Eisen J.A."/>
        </authorList>
    </citation>
    <scope>NUCLEOTIDE SEQUENCE [LARGE SCALE GENOMIC DNA]</scope>
    <source>
        <strain evidence="12">ATCC 700847 / DSM 10411 / MH2</strain>
    </source>
</reference>
<proteinExistence type="inferred from homology"/>
<dbReference type="Proteomes" id="UP000008139">
    <property type="component" value="Chromosome"/>
</dbReference>